<keyword evidence="2" id="KW-1185">Reference proteome</keyword>
<dbReference type="EMBL" id="AP025564">
    <property type="protein sequence ID" value="BDE94730.1"/>
    <property type="molecule type" value="Genomic_DNA"/>
</dbReference>
<name>A0ABN6MCF7_9ACTN</name>
<evidence type="ECO:0008006" key="3">
    <source>
        <dbReference type="Google" id="ProtNLM"/>
    </source>
</evidence>
<evidence type="ECO:0000313" key="2">
    <source>
        <dbReference type="Proteomes" id="UP001320544"/>
    </source>
</evidence>
<evidence type="ECO:0000313" key="1">
    <source>
        <dbReference type="EMBL" id="BDE94730.1"/>
    </source>
</evidence>
<proteinExistence type="predicted"/>
<accession>A0ABN6MCF7</accession>
<dbReference type="RefSeq" id="WP_244387525.1">
    <property type="nucleotide sequence ID" value="NZ_AP025564.1"/>
</dbReference>
<organism evidence="1 2">
    <name type="scientific">Raoultibacter timonensis</name>
    <dbReference type="NCBI Taxonomy" id="1907662"/>
    <lineage>
        <taxon>Bacteria</taxon>
        <taxon>Bacillati</taxon>
        <taxon>Actinomycetota</taxon>
        <taxon>Coriobacteriia</taxon>
        <taxon>Eggerthellales</taxon>
        <taxon>Eggerthellaceae</taxon>
        <taxon>Raoultibacter</taxon>
    </lineage>
</organism>
<reference evidence="1 2" key="1">
    <citation type="submission" date="2022-01" db="EMBL/GenBank/DDBJ databases">
        <title>Novel bile acid biosynthetic pathways are enriched in the microbiome of centenarians.</title>
        <authorList>
            <person name="Sato Y."/>
            <person name="Atarashi K."/>
            <person name="Plichta R.D."/>
            <person name="Arai Y."/>
            <person name="Sasajima S."/>
            <person name="Kearney M.S."/>
            <person name="Suda W."/>
            <person name="Takeshita K."/>
            <person name="Sasaki T."/>
            <person name="Okamoto S."/>
            <person name="Skelly N.A."/>
            <person name="Okamura Y."/>
            <person name="Vlamakis H."/>
            <person name="Li Y."/>
            <person name="Tanoue T."/>
            <person name="Takei H."/>
            <person name="Nittono H."/>
            <person name="Narushima S."/>
            <person name="Irie J."/>
            <person name="Itoh H."/>
            <person name="Moriya K."/>
            <person name="Sugiura Y."/>
            <person name="Suematsu M."/>
            <person name="Moritoki N."/>
            <person name="Shibata S."/>
            <person name="Littman R.D."/>
            <person name="Fischbach A.M."/>
            <person name="Uwamino Y."/>
            <person name="Inoue T."/>
            <person name="Honda A."/>
            <person name="Hattori M."/>
            <person name="Murai T."/>
            <person name="Xavier J.R."/>
            <person name="Hirose N."/>
            <person name="Honda K."/>
        </authorList>
    </citation>
    <scope>NUCLEOTIDE SEQUENCE [LARGE SCALE GENOMIC DNA]</scope>
    <source>
        <strain evidence="1 2">CE91-St30</strain>
    </source>
</reference>
<sequence>MCTNGVNVSQFKMMLEQMDDQVALNRRWTHKLYHSAADAEYAKTAETLKEIQGLLDEARALLTDAQDALDKDASGASGVTVNLV</sequence>
<gene>
    <name evidence="1" type="ORF">CE91St30_00630</name>
</gene>
<protein>
    <recommendedName>
        <fullName evidence="3">Dynein gamma chain protein</fullName>
    </recommendedName>
</protein>
<dbReference type="Proteomes" id="UP001320544">
    <property type="component" value="Chromosome"/>
</dbReference>